<feature type="compositionally biased region" description="Polar residues" evidence="1">
    <location>
        <begin position="85"/>
        <end position="103"/>
    </location>
</feature>
<dbReference type="EMBL" id="JAINUG010000085">
    <property type="protein sequence ID" value="KAJ8399121.1"/>
    <property type="molecule type" value="Genomic_DNA"/>
</dbReference>
<gene>
    <name evidence="2" type="ORF">AAFF_G00415000</name>
</gene>
<reference evidence="2" key="1">
    <citation type="journal article" date="2023" name="Science">
        <title>Genome structures resolve the early diversification of teleost fishes.</title>
        <authorList>
            <person name="Parey E."/>
            <person name="Louis A."/>
            <person name="Montfort J."/>
            <person name="Bouchez O."/>
            <person name="Roques C."/>
            <person name="Iampietro C."/>
            <person name="Lluch J."/>
            <person name="Castinel A."/>
            <person name="Donnadieu C."/>
            <person name="Desvignes T."/>
            <person name="Floi Bucao C."/>
            <person name="Jouanno E."/>
            <person name="Wen M."/>
            <person name="Mejri S."/>
            <person name="Dirks R."/>
            <person name="Jansen H."/>
            <person name="Henkel C."/>
            <person name="Chen W.J."/>
            <person name="Zahm M."/>
            <person name="Cabau C."/>
            <person name="Klopp C."/>
            <person name="Thompson A.W."/>
            <person name="Robinson-Rechavi M."/>
            <person name="Braasch I."/>
            <person name="Lecointre G."/>
            <person name="Bobe J."/>
            <person name="Postlethwait J.H."/>
            <person name="Berthelot C."/>
            <person name="Roest Crollius H."/>
            <person name="Guiguen Y."/>
        </authorList>
    </citation>
    <scope>NUCLEOTIDE SEQUENCE</scope>
    <source>
        <strain evidence="2">NC1722</strain>
    </source>
</reference>
<dbReference type="Proteomes" id="UP001221898">
    <property type="component" value="Unassembled WGS sequence"/>
</dbReference>
<protein>
    <submittedName>
        <fullName evidence="2">Uncharacterized protein</fullName>
    </submittedName>
</protein>
<sequence>MAFPQLSGPAHKSVPALTVMTAARVCGGDRCPSRRRGDDDDFIETLCRGSLCLVSFRSDLPRLEAIERWDLFIYRRRAAMERRGTQSQVPLSPLSMGQRQTVSARGRERSVRDERLSNERAASVYGGSSGWERPDRNQPSQASLTLQPAEFRSIAVLLLRASVLNATAP</sequence>
<evidence type="ECO:0000313" key="2">
    <source>
        <dbReference type="EMBL" id="KAJ8399121.1"/>
    </source>
</evidence>
<proteinExistence type="predicted"/>
<organism evidence="2 3">
    <name type="scientific">Aldrovandia affinis</name>
    <dbReference type="NCBI Taxonomy" id="143900"/>
    <lineage>
        <taxon>Eukaryota</taxon>
        <taxon>Metazoa</taxon>
        <taxon>Chordata</taxon>
        <taxon>Craniata</taxon>
        <taxon>Vertebrata</taxon>
        <taxon>Euteleostomi</taxon>
        <taxon>Actinopterygii</taxon>
        <taxon>Neopterygii</taxon>
        <taxon>Teleostei</taxon>
        <taxon>Notacanthiformes</taxon>
        <taxon>Halosauridae</taxon>
        <taxon>Aldrovandia</taxon>
    </lineage>
</organism>
<feature type="compositionally biased region" description="Basic and acidic residues" evidence="1">
    <location>
        <begin position="105"/>
        <end position="118"/>
    </location>
</feature>
<accession>A0AAD7SAQ2</accession>
<evidence type="ECO:0000256" key="1">
    <source>
        <dbReference type="SAM" id="MobiDB-lite"/>
    </source>
</evidence>
<name>A0AAD7SAQ2_9TELE</name>
<dbReference type="AlphaFoldDB" id="A0AAD7SAQ2"/>
<feature type="region of interest" description="Disordered" evidence="1">
    <location>
        <begin position="83"/>
        <end position="144"/>
    </location>
</feature>
<keyword evidence="3" id="KW-1185">Reference proteome</keyword>
<evidence type="ECO:0000313" key="3">
    <source>
        <dbReference type="Proteomes" id="UP001221898"/>
    </source>
</evidence>
<comment type="caution">
    <text evidence="2">The sequence shown here is derived from an EMBL/GenBank/DDBJ whole genome shotgun (WGS) entry which is preliminary data.</text>
</comment>